<evidence type="ECO:0000256" key="1">
    <source>
        <dbReference type="SAM" id="MobiDB-lite"/>
    </source>
</evidence>
<organism evidence="2 3">
    <name type="scientific">Peronospora matthiolae</name>
    <dbReference type="NCBI Taxonomy" id="2874970"/>
    <lineage>
        <taxon>Eukaryota</taxon>
        <taxon>Sar</taxon>
        <taxon>Stramenopiles</taxon>
        <taxon>Oomycota</taxon>
        <taxon>Peronosporomycetes</taxon>
        <taxon>Peronosporales</taxon>
        <taxon>Peronosporaceae</taxon>
        <taxon>Peronospora</taxon>
    </lineage>
</organism>
<dbReference type="AlphaFoldDB" id="A0AAV1UZ09"/>
<evidence type="ECO:0000313" key="2">
    <source>
        <dbReference type="EMBL" id="CAK7939192.1"/>
    </source>
</evidence>
<name>A0AAV1UZ09_9STRA</name>
<evidence type="ECO:0008006" key="4">
    <source>
        <dbReference type="Google" id="ProtNLM"/>
    </source>
</evidence>
<reference evidence="2" key="1">
    <citation type="submission" date="2024-01" db="EMBL/GenBank/DDBJ databases">
        <authorList>
            <person name="Webb A."/>
        </authorList>
    </citation>
    <scope>NUCLEOTIDE SEQUENCE</scope>
    <source>
        <strain evidence="2">Pm1</strain>
    </source>
</reference>
<proteinExistence type="predicted"/>
<dbReference type="Proteomes" id="UP001162060">
    <property type="component" value="Unassembled WGS sequence"/>
</dbReference>
<protein>
    <recommendedName>
        <fullName evidence="4">Retrotransposon gag domain-containing protein</fullName>
    </recommendedName>
</protein>
<feature type="compositionally biased region" description="Basic and acidic residues" evidence="1">
    <location>
        <begin position="18"/>
        <end position="28"/>
    </location>
</feature>
<evidence type="ECO:0000313" key="3">
    <source>
        <dbReference type="Proteomes" id="UP001162060"/>
    </source>
</evidence>
<accession>A0AAV1UZ09</accession>
<comment type="caution">
    <text evidence="2">The sequence shown here is derived from an EMBL/GenBank/DDBJ whole genome shotgun (WGS) entry which is preliminary data.</text>
</comment>
<gene>
    <name evidence="2" type="ORF">PM001_LOCUS24342</name>
</gene>
<feature type="region of interest" description="Disordered" evidence="1">
    <location>
        <begin position="1"/>
        <end position="33"/>
    </location>
</feature>
<dbReference type="EMBL" id="CAKLBY020000241">
    <property type="protein sequence ID" value="CAK7939192.1"/>
    <property type="molecule type" value="Genomic_DNA"/>
</dbReference>
<sequence length="118" mass="13255">MLDIDMESVGSRPNGSHDYGHEHREQEGKMIPQVATAGAAESDGFGNQRIRMSAMAELKEFFGRENNEERARNWTSKVKSAFLSDQAPVVEKCLVFSDLLTGLARDWYNQLSRSTKTS</sequence>